<proteinExistence type="predicted"/>
<feature type="region of interest" description="Disordered" evidence="1">
    <location>
        <begin position="8"/>
        <end position="52"/>
    </location>
</feature>
<gene>
    <name evidence="2" type="ORF">CDAUBV1_LOCUS13746</name>
</gene>
<feature type="region of interest" description="Disordered" evidence="1">
    <location>
        <begin position="777"/>
        <end position="879"/>
    </location>
</feature>
<evidence type="ECO:0000313" key="2">
    <source>
        <dbReference type="EMBL" id="CAL5138887.1"/>
    </source>
</evidence>
<accession>A0AAV2TR03</accession>
<evidence type="ECO:0000313" key="3">
    <source>
        <dbReference type="Proteomes" id="UP001497525"/>
    </source>
</evidence>
<sequence length="879" mass="97800">MNVFERLQNHFSKLSATPPSMSGSRTLERSSTPPVAVNYSDPNPVSDRERRKIPADDCGFGDNWVTVGDAHSRGSLANIVSNSGTLSRANDDATDKCVSNSTTLLKQNMGNVPGTTQPQRARRPLGSFYNVSSDEDDDSEEDEEVGENASEGNEQSNEDESSKAFQRRSLRIRRSLDKAKAALPADFADRIGVAPEKADSVYREPTTSLSRPTKTTSVQQSEGAISEEADHQSNSEEENELTETQNQEREGMNKGNLVLPSLDPESDRRNSTIEQDDGERSTASSSKDSLVYFSRPGIQWSNAPARPLEEIMPELKNYPPGTTHLVKTVSQRTGCRCALCGHDSLMLFAVLDASLALGHWCKWALAPKSHTRFSVHDHCNSYHIPVTSTEVLAQVYVFRQCRGWYEVLNEDHQPIPHLTTVEQVRRARPSTFLIRRDLRCLAAPPELLVPRTPDHRGGPDGPPPLPSFPSSVVALATSPDILQASTPEILPAGTLMHFVTYLPHCPVKRGRKVKELGLILTTKRTPNSPMRRPKGSDLKVNDNPQPAYYLGLEDSTPAVFPPKFSLSPVAGPENISGVHSLASVLRKFRLPLSVRPIFPQETGLPGQSSDSSTSVRVQPNLLNCGLSAIPGLFFSDRHYFRLQSLFRGDLLIISPVSSPEHLFIITPTMLRDHVFHLGSSIDPAYLRLLENHRLQAANFLATAHPKDSLNYLVRHMRNVTREPRESYATRMCNRSRFSTVQDPSSTETEMTQEEIYRTYDELDEIYFYIRHGYYPSKTRRPETPVRNDSPHQNTSRKQSLSAYRKEPVTEQTDLEGVGKRDPNAPSSHPQVRAVMPTAEDLLAASLGTPLRQTTASSQPPKWPNGTANAHRSQPKEYDI</sequence>
<evidence type="ECO:0000256" key="1">
    <source>
        <dbReference type="SAM" id="MobiDB-lite"/>
    </source>
</evidence>
<feature type="compositionally biased region" description="Polar residues" evidence="1">
    <location>
        <begin position="104"/>
        <end position="119"/>
    </location>
</feature>
<feature type="region of interest" description="Disordered" evidence="1">
    <location>
        <begin position="198"/>
        <end position="288"/>
    </location>
</feature>
<feature type="compositionally biased region" description="Basic and acidic residues" evidence="1">
    <location>
        <begin position="779"/>
        <end position="789"/>
    </location>
</feature>
<dbReference type="Proteomes" id="UP001497525">
    <property type="component" value="Unassembled WGS sequence"/>
</dbReference>
<comment type="caution">
    <text evidence="2">The sequence shown here is derived from an EMBL/GenBank/DDBJ whole genome shotgun (WGS) entry which is preliminary data.</text>
</comment>
<protein>
    <submittedName>
        <fullName evidence="2">Uncharacterized protein</fullName>
    </submittedName>
</protein>
<name>A0AAV2TR03_CALDB</name>
<feature type="region of interest" description="Disordered" evidence="1">
    <location>
        <begin position="104"/>
        <end position="165"/>
    </location>
</feature>
<feature type="compositionally biased region" description="Acidic residues" evidence="1">
    <location>
        <begin position="133"/>
        <end position="146"/>
    </location>
</feature>
<organism evidence="2 3">
    <name type="scientific">Calicophoron daubneyi</name>
    <name type="common">Rumen fluke</name>
    <name type="synonym">Paramphistomum daubneyi</name>
    <dbReference type="NCBI Taxonomy" id="300641"/>
    <lineage>
        <taxon>Eukaryota</taxon>
        <taxon>Metazoa</taxon>
        <taxon>Spiralia</taxon>
        <taxon>Lophotrochozoa</taxon>
        <taxon>Platyhelminthes</taxon>
        <taxon>Trematoda</taxon>
        <taxon>Digenea</taxon>
        <taxon>Plagiorchiida</taxon>
        <taxon>Pronocephalata</taxon>
        <taxon>Paramphistomoidea</taxon>
        <taxon>Paramphistomidae</taxon>
        <taxon>Calicophoron</taxon>
    </lineage>
</organism>
<feature type="compositionally biased region" description="Polar residues" evidence="1">
    <location>
        <begin position="790"/>
        <end position="801"/>
    </location>
</feature>
<dbReference type="EMBL" id="CAXLJL010000545">
    <property type="protein sequence ID" value="CAL5138887.1"/>
    <property type="molecule type" value="Genomic_DNA"/>
</dbReference>
<reference evidence="2" key="1">
    <citation type="submission" date="2024-06" db="EMBL/GenBank/DDBJ databases">
        <authorList>
            <person name="Liu X."/>
            <person name="Lenzi L."/>
            <person name="Haldenby T S."/>
            <person name="Uol C."/>
        </authorList>
    </citation>
    <scope>NUCLEOTIDE SEQUENCE</scope>
</reference>
<feature type="compositionally biased region" description="Polar residues" evidence="1">
    <location>
        <begin position="205"/>
        <end position="223"/>
    </location>
</feature>
<feature type="compositionally biased region" description="Polar residues" evidence="1">
    <location>
        <begin position="9"/>
        <end position="33"/>
    </location>
</feature>
<dbReference type="AlphaFoldDB" id="A0AAV2TR03"/>
<feature type="compositionally biased region" description="Polar residues" evidence="1">
    <location>
        <begin position="850"/>
        <end position="871"/>
    </location>
</feature>